<name>A0A9Q6EIR8_NOSLI</name>
<sequence>MSLPKLVFDLLTLLLQKKYKINFLKFLNFITSRVWEVGTLFRRSFLTMVESSIAYKAADANIRNPV</sequence>
<dbReference type="AlphaFoldDB" id="A0A9Q6EIR8"/>
<dbReference type="Proteomes" id="UP000222310">
    <property type="component" value="Unassembled WGS sequence"/>
</dbReference>
<comment type="caution">
    <text evidence="1">The sequence shown here is derived from an EMBL/GenBank/DDBJ whole genome shotgun (WGS) entry which is preliminary data.</text>
</comment>
<gene>
    <name evidence="1" type="ORF">VF08_28635</name>
</gene>
<proteinExistence type="predicted"/>
<evidence type="ECO:0000313" key="2">
    <source>
        <dbReference type="Proteomes" id="UP000222310"/>
    </source>
</evidence>
<dbReference type="EMBL" id="LAHD01000113">
    <property type="protein sequence ID" value="PHJ97540.1"/>
    <property type="molecule type" value="Genomic_DNA"/>
</dbReference>
<reference evidence="1 2" key="1">
    <citation type="submission" date="2015-02" db="EMBL/GenBank/DDBJ databases">
        <title>Nostoc linckia genome annotation.</title>
        <authorList>
            <person name="Zhou Z."/>
        </authorList>
    </citation>
    <scope>NUCLEOTIDE SEQUENCE [LARGE SCALE GENOMIC DNA]</scope>
    <source>
        <strain evidence="2">z8</strain>
    </source>
</reference>
<protein>
    <submittedName>
        <fullName evidence="1">Uncharacterized protein</fullName>
    </submittedName>
</protein>
<accession>A0A9Q6EIR8</accession>
<evidence type="ECO:0000313" key="1">
    <source>
        <dbReference type="EMBL" id="PHJ97540.1"/>
    </source>
</evidence>
<organism evidence="1 2">
    <name type="scientific">Nostoc linckia z8</name>
    <dbReference type="NCBI Taxonomy" id="1628746"/>
    <lineage>
        <taxon>Bacteria</taxon>
        <taxon>Bacillati</taxon>
        <taxon>Cyanobacteriota</taxon>
        <taxon>Cyanophyceae</taxon>
        <taxon>Nostocales</taxon>
        <taxon>Nostocaceae</taxon>
        <taxon>Nostoc</taxon>
    </lineage>
</organism>